<feature type="transmembrane region" description="Helical" evidence="1">
    <location>
        <begin position="12"/>
        <end position="33"/>
    </location>
</feature>
<name>A0A1P8KGI1_ACILW</name>
<keyword evidence="3" id="KW-0614">Plasmid</keyword>
<dbReference type="EMBL" id="KX426227">
    <property type="protein sequence ID" value="APW48792.1"/>
    <property type="molecule type" value="Genomic_DNA"/>
</dbReference>
<keyword evidence="1" id="KW-0812">Transmembrane</keyword>
<dbReference type="AlphaFoldDB" id="A0A1P8KGI1"/>
<reference evidence="3" key="1">
    <citation type="journal article" date="2016" name="Biomed. Res. Int.">
        <title>Resistance of Permafrost and Modern Acinetobacter lwoffii Strains to Heavy Metals and Arsenic Revealed by Genome Analysis.</title>
        <authorList>
            <person name="Mindlin S."/>
            <person name="Petrenko A."/>
            <person name="Kurakov A."/>
            <person name="Beletsky A."/>
            <person name="Mardanov A."/>
            <person name="Petrova M."/>
        </authorList>
    </citation>
    <scope>NUCLEOTIDE SEQUENCE</scope>
    <source>
        <strain evidence="3">ED23-35</strain>
        <plasmid evidence="3">pALWED1.1</plasmid>
    </source>
</reference>
<keyword evidence="1" id="KW-0472">Membrane</keyword>
<evidence type="ECO:0000313" key="3">
    <source>
        <dbReference type="EMBL" id="APW48792.1"/>
    </source>
</evidence>
<dbReference type="RefSeq" id="WP_005006211.1">
    <property type="nucleotide sequence ID" value="NZ_CP082144.1"/>
</dbReference>
<keyword evidence="1" id="KW-1133">Transmembrane helix</keyword>
<accession>A0A1P8KGI1</accession>
<geneLocation type="plasmid" evidence="3">
    <name>pALWED1.1</name>
</geneLocation>
<sequence length="172" mass="20233">METILNSFLLKSIIYSLLFYIVYKFVFALCGVFRKPKTKAKKNSKKGYRKPQKNQELVSKKVLTKDEIIMLDALEQVIPSRNILVQVSMSAFMTTQNISTRNQFSRLYVDYLIVDEDYNPILSIELDGHYHKYTQDKDKRRDELLKSAGIPVIRFKEIPDIKVIRKTISRYI</sequence>
<protein>
    <recommendedName>
        <fullName evidence="2">DUF2726 domain-containing protein</fullName>
    </recommendedName>
</protein>
<dbReference type="Pfam" id="PF10881">
    <property type="entry name" value="DUF2726"/>
    <property type="match status" value="1"/>
</dbReference>
<dbReference type="Gene3D" id="3.40.960.10">
    <property type="entry name" value="VSR Endonuclease"/>
    <property type="match status" value="1"/>
</dbReference>
<feature type="domain" description="DUF2726" evidence="2">
    <location>
        <begin position="60"/>
        <end position="168"/>
    </location>
</feature>
<organism evidence="3">
    <name type="scientific">Acinetobacter lwoffii</name>
    <dbReference type="NCBI Taxonomy" id="28090"/>
    <lineage>
        <taxon>Bacteria</taxon>
        <taxon>Pseudomonadati</taxon>
        <taxon>Pseudomonadota</taxon>
        <taxon>Gammaproteobacteria</taxon>
        <taxon>Moraxellales</taxon>
        <taxon>Moraxellaceae</taxon>
        <taxon>Acinetobacter</taxon>
    </lineage>
</organism>
<evidence type="ECO:0000259" key="2">
    <source>
        <dbReference type="Pfam" id="PF10881"/>
    </source>
</evidence>
<dbReference type="InterPro" id="IPR024402">
    <property type="entry name" value="DUF2726"/>
</dbReference>
<gene>
    <name evidence="3" type="ORF">BAA96_1p0086</name>
</gene>
<proteinExistence type="predicted"/>
<evidence type="ECO:0000256" key="1">
    <source>
        <dbReference type="SAM" id="Phobius"/>
    </source>
</evidence>